<accession>A0A180G1U4</accession>
<dbReference type="Proteomes" id="UP000005240">
    <property type="component" value="Unassembled WGS sequence"/>
</dbReference>
<proteinExistence type="predicted"/>
<reference evidence="2" key="2">
    <citation type="submission" date="2016-05" db="EMBL/GenBank/DDBJ databases">
        <title>Comparative analysis highlights variable genome content of wheat rusts and divergence of the mating loci.</title>
        <authorList>
            <person name="Cuomo C.A."/>
            <person name="Bakkeren G."/>
            <person name="Szabo L."/>
            <person name="Khalil H."/>
            <person name="Joly D."/>
            <person name="Goldberg J."/>
            <person name="Young S."/>
            <person name="Zeng Q."/>
            <person name="Fellers J."/>
        </authorList>
    </citation>
    <scope>NUCLEOTIDE SEQUENCE [LARGE SCALE GENOMIC DNA]</scope>
    <source>
        <strain evidence="2">1-1 BBBD Race 1</strain>
    </source>
</reference>
<evidence type="ECO:0000313" key="4">
    <source>
        <dbReference type="Proteomes" id="UP000005240"/>
    </source>
</evidence>
<dbReference type="OrthoDB" id="2503579at2759"/>
<dbReference type="VEuPathDB" id="FungiDB:PTTG_04191"/>
<gene>
    <name evidence="2" type="ORF">PTTG_04191</name>
</gene>
<protein>
    <submittedName>
        <fullName evidence="2 3">Uncharacterized protein</fullName>
    </submittedName>
</protein>
<dbReference type="EnsemblFungi" id="PTTG_04191-t43_1">
    <property type="protein sequence ID" value="PTTG_04191-t43_1-p1"/>
    <property type="gene ID" value="PTTG_04191"/>
</dbReference>
<dbReference type="EMBL" id="ADAS02000973">
    <property type="protein sequence ID" value="OAV86594.1"/>
    <property type="molecule type" value="Genomic_DNA"/>
</dbReference>
<feature type="compositionally biased region" description="Low complexity" evidence="1">
    <location>
        <begin position="26"/>
        <end position="39"/>
    </location>
</feature>
<reference evidence="3 4" key="3">
    <citation type="journal article" date="2017" name="G3 (Bethesda)">
        <title>Comparative analysis highlights variable genome content of wheat rusts and divergence of the mating loci.</title>
        <authorList>
            <person name="Cuomo C.A."/>
            <person name="Bakkeren G."/>
            <person name="Khalil H.B."/>
            <person name="Panwar V."/>
            <person name="Joly D."/>
            <person name="Linning R."/>
            <person name="Sakthikumar S."/>
            <person name="Song X."/>
            <person name="Adiconis X."/>
            <person name="Fan L."/>
            <person name="Goldberg J.M."/>
            <person name="Levin J.Z."/>
            <person name="Young S."/>
            <person name="Zeng Q."/>
            <person name="Anikster Y."/>
            <person name="Bruce M."/>
            <person name="Wang M."/>
            <person name="Yin C."/>
            <person name="McCallum B."/>
            <person name="Szabo L.J."/>
            <person name="Hulbert S."/>
            <person name="Chen X."/>
            <person name="Fellers J.P."/>
        </authorList>
    </citation>
    <scope>NUCLEOTIDE SEQUENCE</scope>
    <source>
        <strain evidence="3">isolate 1-1 / race 1 (BBBD)</strain>
        <strain evidence="4">Isolate 1-1 / race 1 (BBBD)</strain>
    </source>
</reference>
<evidence type="ECO:0000313" key="2">
    <source>
        <dbReference type="EMBL" id="OAV86594.1"/>
    </source>
</evidence>
<reference evidence="3" key="4">
    <citation type="submission" date="2025-05" db="UniProtKB">
        <authorList>
            <consortium name="EnsemblFungi"/>
        </authorList>
    </citation>
    <scope>IDENTIFICATION</scope>
    <source>
        <strain evidence="3">isolate 1-1 / race 1 (BBBD)</strain>
    </source>
</reference>
<name>A0A180G1U4_PUCT1</name>
<reference evidence="2" key="1">
    <citation type="submission" date="2009-11" db="EMBL/GenBank/DDBJ databases">
        <authorList>
            <consortium name="The Broad Institute Genome Sequencing Platform"/>
            <person name="Ward D."/>
            <person name="Feldgarden M."/>
            <person name="Earl A."/>
            <person name="Young S.K."/>
            <person name="Zeng Q."/>
            <person name="Koehrsen M."/>
            <person name="Alvarado L."/>
            <person name="Berlin A."/>
            <person name="Bochicchio J."/>
            <person name="Borenstein D."/>
            <person name="Chapman S.B."/>
            <person name="Chen Z."/>
            <person name="Engels R."/>
            <person name="Freedman E."/>
            <person name="Gellesch M."/>
            <person name="Goldberg J."/>
            <person name="Griggs A."/>
            <person name="Gujja S."/>
            <person name="Heilman E."/>
            <person name="Heiman D."/>
            <person name="Hepburn T."/>
            <person name="Howarth C."/>
            <person name="Jen D."/>
            <person name="Larson L."/>
            <person name="Lewis B."/>
            <person name="Mehta T."/>
            <person name="Park D."/>
            <person name="Pearson M."/>
            <person name="Roberts A."/>
            <person name="Saif S."/>
            <person name="Shea T."/>
            <person name="Shenoy N."/>
            <person name="Sisk P."/>
            <person name="Stolte C."/>
            <person name="Sykes S."/>
            <person name="Thomson T."/>
            <person name="Walk T."/>
            <person name="White J."/>
            <person name="Yandava C."/>
            <person name="Izard J."/>
            <person name="Baranova O.V."/>
            <person name="Blanton J.M."/>
            <person name="Tanner A.C."/>
            <person name="Dewhirst F.E."/>
            <person name="Haas B."/>
            <person name="Nusbaum C."/>
            <person name="Birren B."/>
        </authorList>
    </citation>
    <scope>NUCLEOTIDE SEQUENCE [LARGE SCALE GENOMIC DNA]</scope>
    <source>
        <strain evidence="2">1-1 BBBD Race 1</strain>
    </source>
</reference>
<evidence type="ECO:0000256" key="1">
    <source>
        <dbReference type="SAM" id="MobiDB-lite"/>
    </source>
</evidence>
<feature type="region of interest" description="Disordered" evidence="1">
    <location>
        <begin position="23"/>
        <end position="78"/>
    </location>
</feature>
<dbReference type="AlphaFoldDB" id="A0A180G1U4"/>
<organism evidence="2">
    <name type="scientific">Puccinia triticina (isolate 1-1 / race 1 (BBBD))</name>
    <name type="common">Brown leaf rust fungus</name>
    <dbReference type="NCBI Taxonomy" id="630390"/>
    <lineage>
        <taxon>Eukaryota</taxon>
        <taxon>Fungi</taxon>
        <taxon>Dikarya</taxon>
        <taxon>Basidiomycota</taxon>
        <taxon>Pucciniomycotina</taxon>
        <taxon>Pucciniomycetes</taxon>
        <taxon>Pucciniales</taxon>
        <taxon>Pucciniaceae</taxon>
        <taxon>Puccinia</taxon>
    </lineage>
</organism>
<sequence>MAPNQLPTPASLLLSADPTHALRLLNTNKTTTTTSATSTIYSRPQPPSKRPRHAKQPSQRKNSPSPPLSSDHEPPPEKDRAWAIEQDDLLLRQLQSQPAELRPALPLLPPTPLTPLEIIKSSTLSRLFRKSNRVFSQIADSATGLIESDSSTCNKLNELVELLRGDLSSRSWIDVIEQSIAPAQAAPEKADTGQLHYQVLAQTLETIHGLFTTPPRSPSPRS</sequence>
<evidence type="ECO:0000313" key="3">
    <source>
        <dbReference type="EnsemblFungi" id="PTTG_04191-t43_1-p1"/>
    </source>
</evidence>
<keyword evidence="4" id="KW-1185">Reference proteome</keyword>
<feature type="non-terminal residue" evidence="2">
    <location>
        <position position="222"/>
    </location>
</feature>